<accession>A0AAN8Q239</accession>
<dbReference type="SUPFAM" id="SSF103473">
    <property type="entry name" value="MFS general substrate transporter"/>
    <property type="match status" value="1"/>
</dbReference>
<feature type="transmembrane region" description="Helical" evidence="2">
    <location>
        <begin position="76"/>
        <end position="95"/>
    </location>
</feature>
<feature type="transmembrane region" description="Helical" evidence="2">
    <location>
        <begin position="165"/>
        <end position="184"/>
    </location>
</feature>
<feature type="transmembrane region" description="Helical" evidence="2">
    <location>
        <begin position="134"/>
        <end position="153"/>
    </location>
</feature>
<evidence type="ECO:0000256" key="1">
    <source>
        <dbReference type="ARBA" id="ARBA00004141"/>
    </source>
</evidence>
<dbReference type="PANTHER" id="PTHR11360">
    <property type="entry name" value="MONOCARBOXYLATE TRANSPORTER"/>
    <property type="match status" value="1"/>
</dbReference>
<evidence type="ECO:0000313" key="5">
    <source>
        <dbReference type="Proteomes" id="UP001347796"/>
    </source>
</evidence>
<organism evidence="4 5">
    <name type="scientific">Patella caerulea</name>
    <name type="common">Rayed Mediterranean limpet</name>
    <dbReference type="NCBI Taxonomy" id="87958"/>
    <lineage>
        <taxon>Eukaryota</taxon>
        <taxon>Metazoa</taxon>
        <taxon>Spiralia</taxon>
        <taxon>Lophotrochozoa</taxon>
        <taxon>Mollusca</taxon>
        <taxon>Gastropoda</taxon>
        <taxon>Patellogastropoda</taxon>
        <taxon>Patelloidea</taxon>
        <taxon>Patellidae</taxon>
        <taxon>Patella</taxon>
    </lineage>
</organism>
<comment type="caution">
    <text evidence="4">The sequence shown here is derived from an EMBL/GenBank/DDBJ whole genome shotgun (WGS) entry which is preliminary data.</text>
</comment>
<dbReference type="Gene3D" id="1.20.1250.20">
    <property type="entry name" value="MFS general substrate transporter like domains"/>
    <property type="match status" value="1"/>
</dbReference>
<sequence>MSDIKPWAWVILAASFGSMFFNSAFFAAGVIHGALIERYPDVDVGTIAWLGSLFSCMFALTVFVGSIIINLFNARTCVMLSGLLTLVGFTLSSFVNDIKLLFVTYSLIAGSGQAMSFAGSMVTLAYYFKENTSIATGIATSGCGLCTFVFPPLTQYFIDTYGLSGAFLFLGGLGFQSAVCGALMKPTEYETRPNKLLKCLNLCKRKQTKKILIEKEQSKKNVTEPNEQKSSRFLSEKFVLLTSAPVWLLFISSAAFHMALSTVYLFLPGYFKHLGSSPQESAFILSIAGITGIFSRILLGFLSKSVDTSLVYSSTFGIMGLITFFVNFMSSIGSKITYTALLGFYTGACWTLQYTLLVDIIGVKHASTGYGMMMFFSGMGYLLGPPFAEMMAVWFHNYYFAFVFAGVCFMVAASTGLMIRTKTNKILLLSDTEINDGEGDKCLLQPEKHIIISDEKWIIKQLITSV</sequence>
<feature type="transmembrane region" description="Helical" evidence="2">
    <location>
        <begin position="282"/>
        <end position="302"/>
    </location>
</feature>
<keyword evidence="2" id="KW-0472">Membrane</keyword>
<dbReference type="GO" id="GO:0016020">
    <property type="term" value="C:membrane"/>
    <property type="evidence" value="ECO:0007669"/>
    <property type="project" value="UniProtKB-SubCell"/>
</dbReference>
<evidence type="ECO:0000259" key="3">
    <source>
        <dbReference type="PROSITE" id="PS50850"/>
    </source>
</evidence>
<keyword evidence="5" id="KW-1185">Reference proteome</keyword>
<feature type="transmembrane region" description="Helical" evidence="2">
    <location>
        <begin position="369"/>
        <end position="387"/>
    </location>
</feature>
<feature type="transmembrane region" description="Helical" evidence="2">
    <location>
        <begin position="101"/>
        <end position="127"/>
    </location>
</feature>
<dbReference type="AlphaFoldDB" id="A0AAN8Q239"/>
<feature type="domain" description="Major facilitator superfamily (MFS) profile" evidence="3">
    <location>
        <begin position="10"/>
        <end position="424"/>
    </location>
</feature>
<dbReference type="InterPro" id="IPR036259">
    <property type="entry name" value="MFS_trans_sf"/>
</dbReference>
<dbReference type="EMBL" id="JAZGQO010000001">
    <property type="protein sequence ID" value="KAK6195326.1"/>
    <property type="molecule type" value="Genomic_DNA"/>
</dbReference>
<name>A0AAN8Q239_PATCE</name>
<dbReference type="PROSITE" id="PS50850">
    <property type="entry name" value="MFS"/>
    <property type="match status" value="1"/>
</dbReference>
<dbReference type="InterPro" id="IPR050327">
    <property type="entry name" value="Proton-linked_MCT"/>
</dbReference>
<evidence type="ECO:0000256" key="2">
    <source>
        <dbReference type="SAM" id="Phobius"/>
    </source>
</evidence>
<comment type="subcellular location">
    <subcellularLocation>
        <location evidence="1">Membrane</location>
        <topology evidence="1">Multi-pass membrane protein</topology>
    </subcellularLocation>
</comment>
<keyword evidence="2" id="KW-0812">Transmembrane</keyword>
<dbReference type="Pfam" id="PF07690">
    <property type="entry name" value="MFS_1"/>
    <property type="match status" value="1"/>
</dbReference>
<dbReference type="PANTHER" id="PTHR11360:SF284">
    <property type="entry name" value="EG:103B4.3 PROTEIN-RELATED"/>
    <property type="match status" value="1"/>
</dbReference>
<feature type="transmembrane region" description="Helical" evidence="2">
    <location>
        <begin position="7"/>
        <end position="35"/>
    </location>
</feature>
<dbReference type="GO" id="GO:0008028">
    <property type="term" value="F:monocarboxylic acid transmembrane transporter activity"/>
    <property type="evidence" value="ECO:0007669"/>
    <property type="project" value="TreeGrafter"/>
</dbReference>
<feature type="transmembrane region" description="Helical" evidence="2">
    <location>
        <begin position="309"/>
        <end position="330"/>
    </location>
</feature>
<reference evidence="4 5" key="1">
    <citation type="submission" date="2024-01" db="EMBL/GenBank/DDBJ databases">
        <title>The genome of the rayed Mediterranean limpet Patella caerulea (Linnaeus, 1758).</title>
        <authorList>
            <person name="Anh-Thu Weber A."/>
            <person name="Halstead-Nussloch G."/>
        </authorList>
    </citation>
    <scope>NUCLEOTIDE SEQUENCE [LARGE SCALE GENOMIC DNA]</scope>
    <source>
        <strain evidence="4">AATW-2023a</strain>
        <tissue evidence="4">Whole specimen</tissue>
    </source>
</reference>
<protein>
    <recommendedName>
        <fullName evidence="3">Major facilitator superfamily (MFS) profile domain-containing protein</fullName>
    </recommendedName>
</protein>
<feature type="transmembrane region" description="Helical" evidence="2">
    <location>
        <begin position="238"/>
        <end position="267"/>
    </location>
</feature>
<gene>
    <name evidence="4" type="ORF">SNE40_000783</name>
</gene>
<feature type="transmembrane region" description="Helical" evidence="2">
    <location>
        <begin position="336"/>
        <end position="357"/>
    </location>
</feature>
<dbReference type="InterPro" id="IPR020846">
    <property type="entry name" value="MFS_dom"/>
</dbReference>
<proteinExistence type="predicted"/>
<feature type="transmembrane region" description="Helical" evidence="2">
    <location>
        <begin position="47"/>
        <end position="69"/>
    </location>
</feature>
<evidence type="ECO:0000313" key="4">
    <source>
        <dbReference type="EMBL" id="KAK6195326.1"/>
    </source>
</evidence>
<feature type="transmembrane region" description="Helical" evidence="2">
    <location>
        <begin position="399"/>
        <end position="419"/>
    </location>
</feature>
<keyword evidence="2" id="KW-1133">Transmembrane helix</keyword>
<dbReference type="Proteomes" id="UP001347796">
    <property type="component" value="Unassembled WGS sequence"/>
</dbReference>
<dbReference type="InterPro" id="IPR011701">
    <property type="entry name" value="MFS"/>
</dbReference>